<dbReference type="GO" id="GO:0016874">
    <property type="term" value="F:ligase activity"/>
    <property type="evidence" value="ECO:0007669"/>
    <property type="project" value="UniProtKB-KW"/>
</dbReference>
<gene>
    <name evidence="1" type="primary">cysS_3</name>
    <name evidence="1" type="ORF">CM83_300</name>
</gene>
<dbReference type="EMBL" id="GBHO01004877">
    <property type="protein sequence ID" value="JAG38727.1"/>
    <property type="molecule type" value="Transcribed_RNA"/>
</dbReference>
<evidence type="ECO:0000313" key="1">
    <source>
        <dbReference type="EMBL" id="JAG38727.1"/>
    </source>
</evidence>
<keyword evidence="1" id="KW-0436">Ligase</keyword>
<name>A0A0A9Z0E7_LYGHE</name>
<organism evidence="1">
    <name type="scientific">Lygus hesperus</name>
    <name type="common">Western plant bug</name>
    <dbReference type="NCBI Taxonomy" id="30085"/>
    <lineage>
        <taxon>Eukaryota</taxon>
        <taxon>Metazoa</taxon>
        <taxon>Ecdysozoa</taxon>
        <taxon>Arthropoda</taxon>
        <taxon>Hexapoda</taxon>
        <taxon>Insecta</taxon>
        <taxon>Pterygota</taxon>
        <taxon>Neoptera</taxon>
        <taxon>Paraneoptera</taxon>
        <taxon>Hemiptera</taxon>
        <taxon>Heteroptera</taxon>
        <taxon>Panheteroptera</taxon>
        <taxon>Cimicomorpha</taxon>
        <taxon>Miridae</taxon>
        <taxon>Mirini</taxon>
        <taxon>Lygus</taxon>
    </lineage>
</organism>
<feature type="non-terminal residue" evidence="1">
    <location>
        <position position="101"/>
    </location>
</feature>
<protein>
    <submittedName>
        <fullName evidence="1">Cysteine--tRNA ligase</fullName>
    </submittedName>
</protein>
<proteinExistence type="predicted"/>
<reference evidence="1" key="1">
    <citation type="journal article" date="2014" name="PLoS ONE">
        <title>Transcriptome-Based Identification of ABC Transporters in the Western Tarnished Plant Bug Lygus hesperus.</title>
        <authorList>
            <person name="Hull J.J."/>
            <person name="Chaney K."/>
            <person name="Geib S.M."/>
            <person name="Fabrick J.A."/>
            <person name="Brent C.S."/>
            <person name="Walsh D."/>
            <person name="Lavine L.C."/>
        </authorList>
    </citation>
    <scope>NUCLEOTIDE SEQUENCE</scope>
</reference>
<accession>A0A0A9Z0E7</accession>
<reference evidence="1" key="2">
    <citation type="submission" date="2014-07" db="EMBL/GenBank/DDBJ databases">
        <authorList>
            <person name="Hull J."/>
        </authorList>
    </citation>
    <scope>NUCLEOTIDE SEQUENCE</scope>
</reference>
<dbReference type="AlphaFoldDB" id="A0A0A9Z0E7"/>
<sequence>MGRKTKSLVPCTDAVLQPKIINPLEVKAALKRFQDQQKNAANRGKTPGQVFTEGEKILWRRNPRDWVPAEVVRPVPGGNSYIIKTSEGTKYKRNSWYLRPR</sequence>